<proteinExistence type="predicted"/>
<feature type="compositionally biased region" description="Polar residues" evidence="1">
    <location>
        <begin position="43"/>
        <end position="56"/>
    </location>
</feature>
<dbReference type="Proteomes" id="UP001396898">
    <property type="component" value="Unassembled WGS sequence"/>
</dbReference>
<evidence type="ECO:0000313" key="2">
    <source>
        <dbReference type="EMBL" id="KAK8008129.1"/>
    </source>
</evidence>
<sequence>MSGPKSAQVLLQLTTSMRDICKVTIETTYGLVIVVNPDKSLSVHHSTTTKSGSDGASCQLPEPGAESDTQHRQSGYKYRVFPEYQTGFVWYDVDWPGNPKDEYMVDEDDLAERYGEAWNKAYEDWMDRHTAAFEKQEMHLGSQNHQPFPDVEERKAWVVEGLLLTCWLSLQPDVENVEYSPGCNENVDLNKDSLDTTLQSVLGELERLLK</sequence>
<feature type="region of interest" description="Disordered" evidence="1">
    <location>
        <begin position="43"/>
        <end position="72"/>
    </location>
</feature>
<comment type="caution">
    <text evidence="2">The sequence shown here is derived from an EMBL/GenBank/DDBJ whole genome shotgun (WGS) entry which is preliminary data.</text>
</comment>
<evidence type="ECO:0000256" key="1">
    <source>
        <dbReference type="SAM" id="MobiDB-lite"/>
    </source>
</evidence>
<organism evidence="2 3">
    <name type="scientific">Apiospora marii</name>
    <dbReference type="NCBI Taxonomy" id="335849"/>
    <lineage>
        <taxon>Eukaryota</taxon>
        <taxon>Fungi</taxon>
        <taxon>Dikarya</taxon>
        <taxon>Ascomycota</taxon>
        <taxon>Pezizomycotina</taxon>
        <taxon>Sordariomycetes</taxon>
        <taxon>Xylariomycetidae</taxon>
        <taxon>Amphisphaeriales</taxon>
        <taxon>Apiosporaceae</taxon>
        <taxon>Apiospora</taxon>
    </lineage>
</organism>
<name>A0ABR1RC23_9PEZI</name>
<gene>
    <name evidence="2" type="ORF">PG991_010680</name>
</gene>
<evidence type="ECO:0000313" key="3">
    <source>
        <dbReference type="Proteomes" id="UP001396898"/>
    </source>
</evidence>
<reference evidence="2 3" key="1">
    <citation type="submission" date="2023-01" db="EMBL/GenBank/DDBJ databases">
        <title>Analysis of 21 Apiospora genomes using comparative genomics revels a genus with tremendous synthesis potential of carbohydrate active enzymes and secondary metabolites.</title>
        <authorList>
            <person name="Sorensen T."/>
        </authorList>
    </citation>
    <scope>NUCLEOTIDE SEQUENCE [LARGE SCALE GENOMIC DNA]</scope>
    <source>
        <strain evidence="2 3">CBS 20057</strain>
    </source>
</reference>
<protein>
    <submittedName>
        <fullName evidence="2">Uncharacterized protein</fullName>
    </submittedName>
</protein>
<keyword evidence="3" id="KW-1185">Reference proteome</keyword>
<dbReference type="EMBL" id="JAQQWI010000016">
    <property type="protein sequence ID" value="KAK8008129.1"/>
    <property type="molecule type" value="Genomic_DNA"/>
</dbReference>
<accession>A0ABR1RC23</accession>